<evidence type="ECO:0000313" key="2">
    <source>
        <dbReference type="Proteomes" id="UP000657918"/>
    </source>
</evidence>
<sequence>MESSIPPDSILITQISCSHESWRNGLTAHNNRSVGGSSYSSTRVSDNEIYLTSYYSIDNKQFFPLFKNCGRVLASLKSSKLISGEYCSISKLAFQGVILGPIRLRRKDSGNVWAQSP</sequence>
<organism evidence="1 2">
    <name type="scientific">Salix dunnii</name>
    <dbReference type="NCBI Taxonomy" id="1413687"/>
    <lineage>
        <taxon>Eukaryota</taxon>
        <taxon>Viridiplantae</taxon>
        <taxon>Streptophyta</taxon>
        <taxon>Embryophyta</taxon>
        <taxon>Tracheophyta</taxon>
        <taxon>Spermatophyta</taxon>
        <taxon>Magnoliopsida</taxon>
        <taxon>eudicotyledons</taxon>
        <taxon>Gunneridae</taxon>
        <taxon>Pentapetalae</taxon>
        <taxon>rosids</taxon>
        <taxon>fabids</taxon>
        <taxon>Malpighiales</taxon>
        <taxon>Salicaceae</taxon>
        <taxon>Saliceae</taxon>
        <taxon>Salix</taxon>
    </lineage>
</organism>
<gene>
    <name evidence="1" type="ORF">SADUNF_Sadunf02G0063600</name>
</gene>
<name>A0A835N6F6_9ROSI</name>
<reference evidence="1 2" key="1">
    <citation type="submission" date="2020-10" db="EMBL/GenBank/DDBJ databases">
        <title>Plant Genome Project.</title>
        <authorList>
            <person name="Zhang R.-G."/>
        </authorList>
    </citation>
    <scope>NUCLEOTIDE SEQUENCE [LARGE SCALE GENOMIC DNA]</scope>
    <source>
        <strain evidence="1">FAFU-HL-1</strain>
        <tissue evidence="1">Leaf</tissue>
    </source>
</reference>
<dbReference type="AlphaFoldDB" id="A0A835N6F6"/>
<protein>
    <submittedName>
        <fullName evidence="1">Uncharacterized protein</fullName>
    </submittedName>
</protein>
<dbReference type="Proteomes" id="UP000657918">
    <property type="component" value="Unassembled WGS sequence"/>
</dbReference>
<comment type="caution">
    <text evidence="1">The sequence shown here is derived from an EMBL/GenBank/DDBJ whole genome shotgun (WGS) entry which is preliminary data.</text>
</comment>
<evidence type="ECO:0000313" key="1">
    <source>
        <dbReference type="EMBL" id="KAF9687147.1"/>
    </source>
</evidence>
<dbReference type="EMBL" id="JADGMS010000002">
    <property type="protein sequence ID" value="KAF9687147.1"/>
    <property type="molecule type" value="Genomic_DNA"/>
</dbReference>
<proteinExistence type="predicted"/>
<accession>A0A835N6F6</accession>
<keyword evidence="2" id="KW-1185">Reference proteome</keyword>